<proteinExistence type="predicted"/>
<sequence>MRFNFFLVLFCVLVLMFSLGDHHKRILSLQASTMPDKVMDSVVVLESLLLVLTSAPTPMPRYSPLIVPIYHARSYKSPPPTQPNPSRRIPAIYKWVAAFYARFTNHTDRPQPTRVSHIPTKVIVPVQFAPPAAVCYILCDAPVQGYTSSEIDLVGLWNTYKLILGWIVLTCSVAIRVFARFPSRDRDCAHPVASVPDPKYDFSSRFFTPTFESIIDMYCSLGFPPVASSDLETFSGLDSDLANYGNSTPKDRSTVFGFTASSSPTPIDAASILPSMLRVDGMTGMNSASVGDKTLEPAVNSIGSKTGLCAAGNSPAITPSSSLSSVASSSEDLLARYPPVGQVHNPRTKRWLEEFITQLQGMERQGNYHGRVYDGWSSNPEQEPQVEASKPRSTSSCRDNSGYPLEYATASLQMPSRPSFASELSCTTSQGSLYEVLEDLVNTGLEQVKVEGEVERGVEEDDEMFSSQPSLAEILLLPRPRAQPKAAIAQGEVKVEVSLRVAGINSRNDPLPSSPRNGFDQPAQDSLYDLLGSLVDPVTRDTEDDQGTPKGEADLKAKACEPLLCPANVPLPPSPSAKPKALKAQEVINV</sequence>
<evidence type="ECO:0000313" key="3">
    <source>
        <dbReference type="EMBL" id="CAE6450445.1"/>
    </source>
</evidence>
<protein>
    <recommendedName>
        <fullName evidence="5">Transmembrane protein</fullName>
    </recommendedName>
</protein>
<dbReference type="EMBL" id="CAJMWV010001966">
    <property type="protein sequence ID" value="CAE6450445.1"/>
    <property type="molecule type" value="Genomic_DNA"/>
</dbReference>
<evidence type="ECO:0000256" key="2">
    <source>
        <dbReference type="SAM" id="SignalP"/>
    </source>
</evidence>
<gene>
    <name evidence="3" type="ORF">RDB_LOCUS65771</name>
</gene>
<evidence type="ECO:0000256" key="1">
    <source>
        <dbReference type="SAM" id="MobiDB-lite"/>
    </source>
</evidence>
<name>A0A8H3GFI7_9AGAM</name>
<feature type="chain" id="PRO_5034209726" description="Transmembrane protein" evidence="2">
    <location>
        <begin position="21"/>
        <end position="590"/>
    </location>
</feature>
<feature type="region of interest" description="Disordered" evidence="1">
    <location>
        <begin position="569"/>
        <end position="590"/>
    </location>
</feature>
<reference evidence="3" key="1">
    <citation type="submission" date="2021-01" db="EMBL/GenBank/DDBJ databases">
        <authorList>
            <person name="Kaushik A."/>
        </authorList>
    </citation>
    <scope>NUCLEOTIDE SEQUENCE</scope>
    <source>
        <strain evidence="3">AG3-1AP</strain>
    </source>
</reference>
<evidence type="ECO:0008006" key="5">
    <source>
        <dbReference type="Google" id="ProtNLM"/>
    </source>
</evidence>
<dbReference type="Proteomes" id="UP000663831">
    <property type="component" value="Unassembled WGS sequence"/>
</dbReference>
<accession>A0A8H3GFI7</accession>
<feature type="region of interest" description="Disordered" evidence="1">
    <location>
        <begin position="370"/>
        <end position="402"/>
    </location>
</feature>
<dbReference type="AlphaFoldDB" id="A0A8H3GFI7"/>
<keyword evidence="2" id="KW-0732">Signal</keyword>
<feature type="signal peptide" evidence="2">
    <location>
        <begin position="1"/>
        <end position="20"/>
    </location>
</feature>
<evidence type="ECO:0000313" key="4">
    <source>
        <dbReference type="Proteomes" id="UP000663831"/>
    </source>
</evidence>
<comment type="caution">
    <text evidence="3">The sequence shown here is derived from an EMBL/GenBank/DDBJ whole genome shotgun (WGS) entry which is preliminary data.</text>
</comment>
<organism evidence="3 4">
    <name type="scientific">Rhizoctonia solani</name>
    <dbReference type="NCBI Taxonomy" id="456999"/>
    <lineage>
        <taxon>Eukaryota</taxon>
        <taxon>Fungi</taxon>
        <taxon>Dikarya</taxon>
        <taxon>Basidiomycota</taxon>
        <taxon>Agaricomycotina</taxon>
        <taxon>Agaricomycetes</taxon>
        <taxon>Cantharellales</taxon>
        <taxon>Ceratobasidiaceae</taxon>
        <taxon>Rhizoctonia</taxon>
    </lineage>
</organism>